<dbReference type="InterPro" id="IPR058771">
    <property type="entry name" value="PWI_CCDC43"/>
</dbReference>
<feature type="region of interest" description="Disordered" evidence="4">
    <location>
        <begin position="171"/>
        <end position="256"/>
    </location>
</feature>
<dbReference type="GeneTree" id="ENSGT00390000015009"/>
<evidence type="ECO:0000313" key="7">
    <source>
        <dbReference type="Proteomes" id="UP000261420"/>
    </source>
</evidence>
<name>A0A3B4V262_SERDU</name>
<evidence type="ECO:0000256" key="1">
    <source>
        <dbReference type="ARBA" id="ARBA00005305"/>
    </source>
</evidence>
<feature type="domain" description="CCDC43 PWI-like" evidence="5">
    <location>
        <begin position="48"/>
        <end position="120"/>
    </location>
</feature>
<dbReference type="OMA" id="KFLFRNT"/>
<reference evidence="6" key="1">
    <citation type="submission" date="2025-08" db="UniProtKB">
        <authorList>
            <consortium name="Ensembl"/>
        </authorList>
    </citation>
    <scope>IDENTIFICATION</scope>
</reference>
<feature type="compositionally biased region" description="Acidic residues" evidence="4">
    <location>
        <begin position="172"/>
        <end position="183"/>
    </location>
</feature>
<dbReference type="PANTHER" id="PTHR31684">
    <property type="entry name" value="COILED-COIL DOMAIN-CONTAINING PROTEIN 43"/>
    <property type="match status" value="1"/>
</dbReference>
<dbReference type="Ensembl" id="ENSSDUT00000025122.1">
    <property type="protein sequence ID" value="ENSSDUP00000024662.1"/>
    <property type="gene ID" value="ENSSDUG00000017914.1"/>
</dbReference>
<keyword evidence="3" id="KW-0175">Coiled coil</keyword>
<accession>A0A3B4V262</accession>
<evidence type="ECO:0000256" key="3">
    <source>
        <dbReference type="ARBA" id="ARBA00023054"/>
    </source>
</evidence>
<evidence type="ECO:0000313" key="6">
    <source>
        <dbReference type="Ensembl" id="ENSSDUP00000024662.1"/>
    </source>
</evidence>
<evidence type="ECO:0000256" key="4">
    <source>
        <dbReference type="SAM" id="MobiDB-lite"/>
    </source>
</evidence>
<reference evidence="6" key="2">
    <citation type="submission" date="2025-09" db="UniProtKB">
        <authorList>
            <consortium name="Ensembl"/>
        </authorList>
    </citation>
    <scope>IDENTIFICATION</scope>
</reference>
<dbReference type="Proteomes" id="UP000261420">
    <property type="component" value="Unplaced"/>
</dbReference>
<protein>
    <recommendedName>
        <fullName evidence="2">Coiled-coil domain-containing protein 43</fullName>
    </recommendedName>
</protein>
<dbReference type="STRING" id="41447.ENSSDUP00000024662"/>
<evidence type="ECO:0000256" key="2">
    <source>
        <dbReference type="ARBA" id="ARBA00016648"/>
    </source>
</evidence>
<proteinExistence type="inferred from homology"/>
<organism evidence="6 7">
    <name type="scientific">Seriola dumerili</name>
    <name type="common">Greater amberjack</name>
    <name type="synonym">Caranx dumerili</name>
    <dbReference type="NCBI Taxonomy" id="41447"/>
    <lineage>
        <taxon>Eukaryota</taxon>
        <taxon>Metazoa</taxon>
        <taxon>Chordata</taxon>
        <taxon>Craniata</taxon>
        <taxon>Vertebrata</taxon>
        <taxon>Euteleostomi</taxon>
        <taxon>Actinopterygii</taxon>
        <taxon>Neopterygii</taxon>
        <taxon>Teleostei</taxon>
        <taxon>Neoteleostei</taxon>
        <taxon>Acanthomorphata</taxon>
        <taxon>Carangaria</taxon>
        <taxon>Carangiformes</taxon>
        <taxon>Carangidae</taxon>
        <taxon>Seriola</taxon>
    </lineage>
</organism>
<feature type="compositionally biased region" description="Basic residues" evidence="4">
    <location>
        <begin position="244"/>
        <end position="256"/>
    </location>
</feature>
<dbReference type="AlphaFoldDB" id="A0A3B4V262"/>
<keyword evidence="7" id="KW-1185">Reference proteome</keyword>
<evidence type="ECO:0000259" key="5">
    <source>
        <dbReference type="Pfam" id="PF26091"/>
    </source>
</evidence>
<sequence>MQAVCEDIMGSANIRCEVDKMLWQGSDKGQPCVAERPQRAKMAAPGTDAGEFERWLNDRLDALEVDREVYGAYILGVLQEEESDEEREDTLQGILSAFLDEDTVEDVCKQIIKQWTECCSRSAARRDADDAEVQAIASMIEKQAQIVVKQKEVSEESKKRKEALLAQYANITDEEDEAEEEEPTSGNIVPGNDKSLFKNTNVEEVLNRQKQKRDQAREDAQKKKETDKMQREKDKLAKQDRKEKEKKRTQKGERKR</sequence>
<dbReference type="PANTHER" id="PTHR31684:SF2">
    <property type="entry name" value="COILED-COIL DOMAIN-CONTAINING PROTEIN 43"/>
    <property type="match status" value="1"/>
</dbReference>
<dbReference type="InterPro" id="IPR037666">
    <property type="entry name" value="CCDC43"/>
</dbReference>
<feature type="compositionally biased region" description="Basic and acidic residues" evidence="4">
    <location>
        <begin position="212"/>
        <end position="243"/>
    </location>
</feature>
<dbReference type="Pfam" id="PF26091">
    <property type="entry name" value="PWI_CCDC43"/>
    <property type="match status" value="1"/>
</dbReference>
<comment type="similarity">
    <text evidence="1">Belongs to the CCDC43 family.</text>
</comment>